<dbReference type="STRING" id="693661.Arcve_1710"/>
<dbReference type="HOGENOM" id="CLU_027850_1_0_2"/>
<dbReference type="RefSeq" id="WP_013684365.1">
    <property type="nucleotide sequence ID" value="NC_015320.1"/>
</dbReference>
<keyword evidence="18" id="KW-1185">Reference proteome</keyword>
<dbReference type="GO" id="GO:0006271">
    <property type="term" value="P:DNA strand elongation involved in DNA replication"/>
    <property type="evidence" value="ECO:0007669"/>
    <property type="project" value="TreeGrafter"/>
</dbReference>
<evidence type="ECO:0000256" key="1">
    <source>
        <dbReference type="ARBA" id="ARBA00000563"/>
    </source>
</evidence>
<comment type="subunit">
    <text evidence="3 15">Heterodimer of a large subunit and a small subunit.</text>
</comment>
<evidence type="ECO:0000256" key="6">
    <source>
        <dbReference type="ARBA" id="ARBA00022705"/>
    </source>
</evidence>
<dbReference type="CDD" id="cd04490">
    <property type="entry name" value="PolII_SU_OBF"/>
    <property type="match status" value="1"/>
</dbReference>
<comment type="function">
    <text evidence="13 15">Possesses two activities: a DNA synthesis (polymerase) and an exonucleolytic activity that degrades single-stranded DNA in the 3' to 5' direction. Has a template-primer preference which is characteristic of a replicative DNA polymerase.</text>
</comment>
<evidence type="ECO:0000313" key="17">
    <source>
        <dbReference type="EMBL" id="AEA47709.1"/>
    </source>
</evidence>
<dbReference type="Gene3D" id="3.60.21.50">
    <property type="match status" value="1"/>
</dbReference>
<comment type="catalytic activity">
    <reaction evidence="14 15">
        <text>DNA(n) + a 2'-deoxyribonucleoside 5'-triphosphate = DNA(n+1) + diphosphate</text>
        <dbReference type="Rhea" id="RHEA:22508"/>
        <dbReference type="Rhea" id="RHEA-COMP:17339"/>
        <dbReference type="Rhea" id="RHEA-COMP:17340"/>
        <dbReference type="ChEBI" id="CHEBI:33019"/>
        <dbReference type="ChEBI" id="CHEBI:61560"/>
        <dbReference type="ChEBI" id="CHEBI:173112"/>
        <dbReference type="EC" id="2.7.7.7"/>
    </reaction>
</comment>
<gene>
    <name evidence="15" type="primary">polB</name>
    <name evidence="17" type="ordered locus">Arcve_1710</name>
</gene>
<evidence type="ECO:0000256" key="11">
    <source>
        <dbReference type="ARBA" id="ARBA00023125"/>
    </source>
</evidence>
<proteinExistence type="inferred from homology"/>
<keyword evidence="9 15" id="KW-0269">Exonuclease</keyword>
<dbReference type="InterPro" id="IPR011149">
    <property type="entry name" value="Pol2_small_arc"/>
</dbReference>
<keyword evidence="10 15" id="KW-0239">DNA-directed DNA polymerase</keyword>
<protein>
    <recommendedName>
        <fullName evidence="15">DNA polymerase II small subunit</fullName>
        <shortName evidence="15">Pol II</shortName>
        <ecNumber evidence="15">2.7.7.7</ecNumber>
    </recommendedName>
    <alternativeName>
        <fullName evidence="15">Exodeoxyribonuclease small subunit</fullName>
        <ecNumber evidence="15">3.1.11.1</ecNumber>
    </alternativeName>
</protein>
<sequence length="502" mass="55833">MVIKDIDSKLIITKFAMQGYNVHPSAVEVLRGLSPSRLDNIISEICRHANGSFIITAEDVLPVLNGLKSRTAEGDGNASVAAINVGVSDVVKPEKPLESRTTLQKEPEIRVLKDITGNSSCEGGVEDFVAYFNSRYEKLSRMLRNRINPLPIASLRKVRTEKVDIVGIVNDVRETSNGNAIIELEDKTGFTTVIATGKLKDTAMELLGDEVIGVSGTYRGRSIIADRIIFPDVPMNGSKKNWGFNVAFISDTHFGSNTFMEDAWNRFVSWINCEIGDERSQQLAESVKYIVLAGDVVDGVGVYPGQEKELTIMDIYQQYEEAAYQLDKLPKRVKVILSPGNHDAVRQAEPQPCLPKEYASLFSNNVIHVGNPALIDIEGVKIQIYHGRSLDDLMTKIPRLSYEEPAKAMEELLKRRHLAPSYGNRSPIAPEKEDYLVIDEVPDVLHSGHVHTYGATFYRGVFLVNSSTWQSQTEFQKKMNLNPMPGIVAVYNGNNLSKLKFC</sequence>
<dbReference type="eggNOG" id="arCOG04455">
    <property type="taxonomic scope" value="Archaea"/>
</dbReference>
<dbReference type="OrthoDB" id="372039at2157"/>
<evidence type="ECO:0000256" key="10">
    <source>
        <dbReference type="ARBA" id="ARBA00022932"/>
    </source>
</evidence>
<reference evidence="17 18" key="1">
    <citation type="submission" date="2011-03" db="EMBL/GenBank/DDBJ databases">
        <title>The complete genome of Archaeoglobus veneficus SNP6.</title>
        <authorList>
            <consortium name="US DOE Joint Genome Institute (JGI-PGF)"/>
            <person name="Lucas S."/>
            <person name="Copeland A."/>
            <person name="Lapidus A."/>
            <person name="Bruce D."/>
            <person name="Goodwin L."/>
            <person name="Pitluck S."/>
            <person name="Kyrpides N."/>
            <person name="Mavromatis K."/>
            <person name="Pagani I."/>
            <person name="Ivanova N."/>
            <person name="Mikhailova N."/>
            <person name="Lu M."/>
            <person name="Detter J.C."/>
            <person name="Tapia R."/>
            <person name="Han C."/>
            <person name="Land M."/>
            <person name="Hauser L."/>
            <person name="Markowitz V."/>
            <person name="Cheng J.-F."/>
            <person name="Hugenholtz P."/>
            <person name="Woyke T."/>
            <person name="Wu D."/>
            <person name="Spring S."/>
            <person name="Brambilla E."/>
            <person name="Klenk H.-P."/>
            <person name="Eisen J.A."/>
        </authorList>
    </citation>
    <scope>NUCLEOTIDE SEQUENCE [LARGE SCALE GENOMIC DNA]</scope>
    <source>
        <strain>SNP6</strain>
    </source>
</reference>
<accession>F2KQH6</accession>
<evidence type="ECO:0000259" key="16">
    <source>
        <dbReference type="Pfam" id="PF04042"/>
    </source>
</evidence>
<dbReference type="GO" id="GO:0003887">
    <property type="term" value="F:DNA-directed DNA polymerase activity"/>
    <property type="evidence" value="ECO:0007669"/>
    <property type="project" value="UniProtKB-UniRule"/>
</dbReference>
<evidence type="ECO:0000256" key="4">
    <source>
        <dbReference type="ARBA" id="ARBA00022679"/>
    </source>
</evidence>
<dbReference type="GO" id="GO:0008310">
    <property type="term" value="F:single-stranded DNA 3'-5' DNA exonuclease activity"/>
    <property type="evidence" value="ECO:0007669"/>
    <property type="project" value="UniProtKB-EC"/>
</dbReference>
<feature type="domain" description="DNA polymerase alpha/delta/epsilon subunit B" evidence="16">
    <location>
        <begin position="246"/>
        <end position="448"/>
    </location>
</feature>
<dbReference type="EC" id="2.7.7.7" evidence="15"/>
<dbReference type="GeneID" id="10394836"/>
<evidence type="ECO:0000256" key="9">
    <source>
        <dbReference type="ARBA" id="ARBA00022839"/>
    </source>
</evidence>
<dbReference type="GO" id="GO:0006308">
    <property type="term" value="P:DNA catabolic process"/>
    <property type="evidence" value="ECO:0007669"/>
    <property type="project" value="UniProtKB-UniRule"/>
</dbReference>
<evidence type="ECO:0000256" key="3">
    <source>
        <dbReference type="ARBA" id="ARBA00011315"/>
    </source>
</evidence>
<dbReference type="KEGG" id="ave:Arcve_1710"/>
<keyword evidence="8 15" id="KW-0378">Hydrolase</keyword>
<dbReference type="GO" id="GO:0003677">
    <property type="term" value="F:DNA binding"/>
    <property type="evidence" value="ECO:0007669"/>
    <property type="project" value="UniProtKB-UniRule"/>
</dbReference>
<evidence type="ECO:0000313" key="18">
    <source>
        <dbReference type="Proteomes" id="UP000008136"/>
    </source>
</evidence>
<dbReference type="Proteomes" id="UP000008136">
    <property type="component" value="Chromosome"/>
</dbReference>
<comment type="similarity">
    <text evidence="2 15">Belongs to the DNA polymerase delta/II small subunit family.</text>
</comment>
<keyword evidence="7 15" id="KW-0540">Nuclease</keyword>
<dbReference type="InterPro" id="IPR024826">
    <property type="entry name" value="DNA_pol_delta/II_ssu"/>
</dbReference>
<dbReference type="Pfam" id="PF04042">
    <property type="entry name" value="DNA_pol_E_B"/>
    <property type="match status" value="1"/>
</dbReference>
<dbReference type="NCBIfam" id="NF003118">
    <property type="entry name" value="PRK04036.1-3"/>
    <property type="match status" value="1"/>
</dbReference>
<dbReference type="EC" id="3.1.11.1" evidence="15"/>
<comment type="catalytic activity">
    <reaction evidence="1 15">
        <text>Exonucleolytic cleavage in the 3'- to 5'-direction to yield nucleoside 5'-phosphates.</text>
        <dbReference type="EC" id="3.1.11.1"/>
    </reaction>
</comment>
<dbReference type="PANTHER" id="PTHR10416:SF0">
    <property type="entry name" value="DNA POLYMERASE DELTA SUBUNIT 2"/>
    <property type="match status" value="1"/>
</dbReference>
<dbReference type="GO" id="GO:0042575">
    <property type="term" value="C:DNA polymerase complex"/>
    <property type="evidence" value="ECO:0007669"/>
    <property type="project" value="TreeGrafter"/>
</dbReference>
<keyword evidence="12 15" id="KW-0511">Multifunctional enzyme</keyword>
<evidence type="ECO:0000256" key="14">
    <source>
        <dbReference type="ARBA" id="ARBA00049244"/>
    </source>
</evidence>
<evidence type="ECO:0000256" key="5">
    <source>
        <dbReference type="ARBA" id="ARBA00022695"/>
    </source>
</evidence>
<keyword evidence="11 15" id="KW-0238">DNA-binding</keyword>
<dbReference type="InterPro" id="IPR029052">
    <property type="entry name" value="Metallo-depent_PP-like"/>
</dbReference>
<dbReference type="PANTHER" id="PTHR10416">
    <property type="entry name" value="DNA POLYMERASE DELTA SUBUNIT 2"/>
    <property type="match status" value="1"/>
</dbReference>
<evidence type="ECO:0000256" key="13">
    <source>
        <dbReference type="ARBA" id="ARBA00024817"/>
    </source>
</evidence>
<dbReference type="SUPFAM" id="SSF56300">
    <property type="entry name" value="Metallo-dependent phosphatases"/>
    <property type="match status" value="1"/>
</dbReference>
<keyword evidence="4 15" id="KW-0808">Transferase</keyword>
<evidence type="ECO:0000256" key="7">
    <source>
        <dbReference type="ARBA" id="ARBA00022722"/>
    </source>
</evidence>
<dbReference type="InterPro" id="IPR007185">
    <property type="entry name" value="DNA_pol_a/d/e_bsu"/>
</dbReference>
<dbReference type="EMBL" id="CP002588">
    <property type="protein sequence ID" value="AEA47709.1"/>
    <property type="molecule type" value="Genomic_DNA"/>
</dbReference>
<evidence type="ECO:0000256" key="8">
    <source>
        <dbReference type="ARBA" id="ARBA00022801"/>
    </source>
</evidence>
<evidence type="ECO:0000256" key="12">
    <source>
        <dbReference type="ARBA" id="ARBA00023268"/>
    </source>
</evidence>
<dbReference type="AlphaFoldDB" id="F2KQH6"/>
<organism evidence="17 18">
    <name type="scientific">Archaeoglobus veneficus (strain DSM 11195 / SNP6)</name>
    <dbReference type="NCBI Taxonomy" id="693661"/>
    <lineage>
        <taxon>Archaea</taxon>
        <taxon>Methanobacteriati</taxon>
        <taxon>Methanobacteriota</taxon>
        <taxon>Archaeoglobi</taxon>
        <taxon>Archaeoglobales</taxon>
        <taxon>Archaeoglobaceae</taxon>
        <taxon>Archaeoglobus</taxon>
    </lineage>
</organism>
<name>F2KQH6_ARCVS</name>
<evidence type="ECO:0000256" key="15">
    <source>
        <dbReference type="HAMAP-Rule" id="MF_00325"/>
    </source>
</evidence>
<dbReference type="CDD" id="cd07386">
    <property type="entry name" value="MPP_DNA_pol_II_small_archeal_C"/>
    <property type="match status" value="1"/>
</dbReference>
<evidence type="ECO:0000256" key="2">
    <source>
        <dbReference type="ARBA" id="ARBA00006035"/>
    </source>
</evidence>
<dbReference type="HAMAP" id="MF_00325">
    <property type="entry name" value="DNApol_II_A_arch"/>
    <property type="match status" value="1"/>
</dbReference>
<keyword evidence="6 15" id="KW-0235">DNA replication</keyword>
<keyword evidence="5 15" id="KW-0548">Nucleotidyltransferase</keyword>